<proteinExistence type="predicted"/>
<organism evidence="1">
    <name type="scientific">Solanum demissum</name>
    <name type="common">Wild potato</name>
    <dbReference type="NCBI Taxonomy" id="50514"/>
    <lineage>
        <taxon>Eukaryota</taxon>
        <taxon>Viridiplantae</taxon>
        <taxon>Streptophyta</taxon>
        <taxon>Embryophyta</taxon>
        <taxon>Tracheophyta</taxon>
        <taxon>Spermatophyta</taxon>
        <taxon>Magnoliopsida</taxon>
        <taxon>eudicotyledons</taxon>
        <taxon>Gunneridae</taxon>
        <taxon>Pentapetalae</taxon>
        <taxon>asterids</taxon>
        <taxon>lamiids</taxon>
        <taxon>Solanales</taxon>
        <taxon>Solanaceae</taxon>
        <taxon>Solanoideae</taxon>
        <taxon>Solaneae</taxon>
        <taxon>Solanum</taxon>
    </lineage>
</organism>
<gene>
    <name evidence="1" type="ORF">SDM1_56t00012</name>
</gene>
<evidence type="ECO:0000313" key="1">
    <source>
        <dbReference type="EMBL" id="ABI34388.1"/>
    </source>
</evidence>
<name>Q0KIJ9_SOLDE</name>
<accession>Q0KIJ9</accession>
<reference evidence="1" key="1">
    <citation type="submission" date="2004-10" db="EMBL/GenBank/DDBJ databases">
        <authorList>
            <person name="Buell R."/>
            <person name="Liu J."/>
            <person name="Childs K."/>
            <person name="Zaborsky J."/>
            <person name="Tallon L."/>
            <person name="Wirtz U."/>
            <person name="Wei F."/>
            <person name="Kuang H."/>
            <person name="Zhang P."/>
            <person name="Marano M."/>
            <person name="Baker B."/>
        </authorList>
    </citation>
    <scope>NUCLEOTIDE SEQUENCE</scope>
</reference>
<dbReference type="EMBL" id="AC151804">
    <property type="protein sequence ID" value="ABI34388.1"/>
    <property type="molecule type" value="Genomic_DNA"/>
</dbReference>
<protein>
    <submittedName>
        <fullName evidence="1">Uncharacterized protein</fullName>
    </submittedName>
</protein>
<sequence>MAAYTRFLKHVDLVTCISQGNKQARLSWRRTVDKAKVCAMAPRLDSKVASEDQGLEGKATWCGLDKMKAKQCHVGMALNTSSVSRITTFKEHSHHDHLILPYDLLKHLILYIHE</sequence>
<reference evidence="1" key="2">
    <citation type="submission" date="2006-08" db="EMBL/GenBank/DDBJ databases">
        <authorList>
            <person name="Childs K."/>
        </authorList>
    </citation>
    <scope>NUCLEOTIDE SEQUENCE</scope>
</reference>
<dbReference type="AlphaFoldDB" id="Q0KIJ9"/>